<evidence type="ECO:0000259" key="8">
    <source>
        <dbReference type="Pfam" id="PF18052"/>
    </source>
</evidence>
<reference evidence="12" key="1">
    <citation type="submission" date="2024-06" db="EMBL/GenBank/DDBJ databases">
        <authorList>
            <person name="Ryan C."/>
        </authorList>
    </citation>
    <scope>NUCLEOTIDE SEQUENCE [LARGE SCALE GENOMIC DNA]</scope>
</reference>
<feature type="region of interest" description="Disordered" evidence="7">
    <location>
        <begin position="162"/>
        <end position="186"/>
    </location>
</feature>
<evidence type="ECO:0008006" key="13">
    <source>
        <dbReference type="Google" id="ProtNLM"/>
    </source>
</evidence>
<protein>
    <recommendedName>
        <fullName evidence="13">Rx N-terminal domain-containing protein</fullName>
    </recommendedName>
</protein>
<dbReference type="Gene3D" id="1.10.10.10">
    <property type="entry name" value="Winged helix-like DNA-binding domain superfamily/Winged helix DNA-binding domain"/>
    <property type="match status" value="1"/>
</dbReference>
<feature type="compositionally biased region" description="Polar residues" evidence="7">
    <location>
        <begin position="1211"/>
        <end position="1222"/>
    </location>
</feature>
<feature type="compositionally biased region" description="Polar residues" evidence="7">
    <location>
        <begin position="1605"/>
        <end position="1614"/>
    </location>
</feature>
<dbReference type="FunFam" id="1.10.10.10:FF:000322">
    <property type="entry name" value="Probable disease resistance protein At1g63360"/>
    <property type="match status" value="1"/>
</dbReference>
<dbReference type="Pfam" id="PF23559">
    <property type="entry name" value="WHD_DRP"/>
    <property type="match status" value="1"/>
</dbReference>
<name>A0ABC8VXQ4_9POAL</name>
<evidence type="ECO:0000313" key="12">
    <source>
        <dbReference type="Proteomes" id="UP001497457"/>
    </source>
</evidence>
<evidence type="ECO:0000259" key="10">
    <source>
        <dbReference type="Pfam" id="PF23598"/>
    </source>
</evidence>
<dbReference type="GO" id="GO:0002758">
    <property type="term" value="P:innate immune response-activating signaling pathway"/>
    <property type="evidence" value="ECO:0007669"/>
    <property type="project" value="UniProtKB-ARBA"/>
</dbReference>
<evidence type="ECO:0000256" key="6">
    <source>
        <dbReference type="ARBA" id="ARBA00023054"/>
    </source>
</evidence>
<dbReference type="InterPro" id="IPR041118">
    <property type="entry name" value="Rx_N"/>
</dbReference>
<dbReference type="Pfam" id="PF23598">
    <property type="entry name" value="LRR_14"/>
    <property type="match status" value="1"/>
</dbReference>
<dbReference type="EMBL" id="OZ075121">
    <property type="protein sequence ID" value="CAL4898871.1"/>
    <property type="molecule type" value="Genomic_DNA"/>
</dbReference>
<keyword evidence="6" id="KW-0175">Coiled coil</keyword>
<evidence type="ECO:0000256" key="3">
    <source>
        <dbReference type="ARBA" id="ARBA00022737"/>
    </source>
</evidence>
<dbReference type="SUPFAM" id="SSF52058">
    <property type="entry name" value="L domain-like"/>
    <property type="match status" value="2"/>
</dbReference>
<dbReference type="Gene3D" id="1.20.5.4130">
    <property type="match status" value="1"/>
</dbReference>
<dbReference type="InterPro" id="IPR027417">
    <property type="entry name" value="P-loop_NTPase"/>
</dbReference>
<evidence type="ECO:0000256" key="7">
    <source>
        <dbReference type="SAM" id="MobiDB-lite"/>
    </source>
</evidence>
<feature type="region of interest" description="Disordered" evidence="7">
    <location>
        <begin position="1572"/>
        <end position="1614"/>
    </location>
</feature>
<evidence type="ECO:0000313" key="11">
    <source>
        <dbReference type="EMBL" id="CAL4898871.1"/>
    </source>
</evidence>
<dbReference type="GO" id="GO:0042742">
    <property type="term" value="P:defense response to bacterium"/>
    <property type="evidence" value="ECO:0007669"/>
    <property type="project" value="UniProtKB-ARBA"/>
</dbReference>
<dbReference type="InterPro" id="IPR036388">
    <property type="entry name" value="WH-like_DNA-bd_sf"/>
</dbReference>
<dbReference type="CDD" id="cd14798">
    <property type="entry name" value="RX-CC_like"/>
    <property type="match status" value="1"/>
</dbReference>
<comment type="similarity">
    <text evidence="1">Belongs to the disease resistance NB-LRR family.</text>
</comment>
<keyword evidence="3" id="KW-0677">Repeat</keyword>
<evidence type="ECO:0000256" key="4">
    <source>
        <dbReference type="ARBA" id="ARBA00022741"/>
    </source>
</evidence>
<dbReference type="GO" id="GO:0000166">
    <property type="term" value="F:nucleotide binding"/>
    <property type="evidence" value="ECO:0007669"/>
    <property type="project" value="UniProtKB-KW"/>
</dbReference>
<dbReference type="Pfam" id="PF18052">
    <property type="entry name" value="Rx_N"/>
    <property type="match status" value="1"/>
</dbReference>
<reference evidence="11 12" key="2">
    <citation type="submission" date="2024-10" db="EMBL/GenBank/DDBJ databases">
        <authorList>
            <person name="Ryan C."/>
        </authorList>
    </citation>
    <scope>NUCLEOTIDE SEQUENCE [LARGE SCALE GENOMIC DNA]</scope>
</reference>
<feature type="compositionally biased region" description="Basic and acidic residues" evidence="7">
    <location>
        <begin position="1223"/>
        <end position="1233"/>
    </location>
</feature>
<dbReference type="SUPFAM" id="SSF52540">
    <property type="entry name" value="P-loop containing nucleoside triphosphate hydrolases"/>
    <property type="match status" value="1"/>
</dbReference>
<feature type="region of interest" description="Disordered" evidence="7">
    <location>
        <begin position="1211"/>
        <end position="1376"/>
    </location>
</feature>
<evidence type="ECO:0000259" key="9">
    <source>
        <dbReference type="Pfam" id="PF23559"/>
    </source>
</evidence>
<keyword evidence="5" id="KW-0611">Plant defense</keyword>
<dbReference type="InterPro" id="IPR055414">
    <property type="entry name" value="LRR_R13L4/SHOC2-like"/>
</dbReference>
<feature type="compositionally biased region" description="Basic and acidic residues" evidence="7">
    <location>
        <begin position="500"/>
        <end position="510"/>
    </location>
</feature>
<dbReference type="InterPro" id="IPR032675">
    <property type="entry name" value="LRR_dom_sf"/>
</dbReference>
<dbReference type="InterPro" id="IPR044974">
    <property type="entry name" value="Disease_R_plants"/>
</dbReference>
<dbReference type="GO" id="GO:0009626">
    <property type="term" value="P:plant-type hypersensitive response"/>
    <property type="evidence" value="ECO:0007669"/>
    <property type="project" value="UniProtKB-ARBA"/>
</dbReference>
<proteinExistence type="inferred from homology"/>
<keyword evidence="12" id="KW-1185">Reference proteome</keyword>
<feature type="compositionally biased region" description="Polar residues" evidence="7">
    <location>
        <begin position="1253"/>
        <end position="1279"/>
    </location>
</feature>
<feature type="compositionally biased region" description="Polar residues" evidence="7">
    <location>
        <begin position="1303"/>
        <end position="1340"/>
    </location>
</feature>
<dbReference type="Gene3D" id="3.80.10.10">
    <property type="entry name" value="Ribonuclease Inhibitor"/>
    <property type="match status" value="2"/>
</dbReference>
<feature type="region of interest" description="Disordered" evidence="7">
    <location>
        <begin position="486"/>
        <end position="514"/>
    </location>
</feature>
<feature type="compositionally biased region" description="Polar residues" evidence="7">
    <location>
        <begin position="1351"/>
        <end position="1367"/>
    </location>
</feature>
<organism evidence="11 12">
    <name type="scientific">Urochloa decumbens</name>
    <dbReference type="NCBI Taxonomy" id="240449"/>
    <lineage>
        <taxon>Eukaryota</taxon>
        <taxon>Viridiplantae</taxon>
        <taxon>Streptophyta</taxon>
        <taxon>Embryophyta</taxon>
        <taxon>Tracheophyta</taxon>
        <taxon>Spermatophyta</taxon>
        <taxon>Magnoliopsida</taxon>
        <taxon>Liliopsida</taxon>
        <taxon>Poales</taxon>
        <taxon>Poaceae</taxon>
        <taxon>PACMAD clade</taxon>
        <taxon>Panicoideae</taxon>
        <taxon>Panicodae</taxon>
        <taxon>Paniceae</taxon>
        <taxon>Melinidinae</taxon>
        <taxon>Urochloa</taxon>
    </lineage>
</organism>
<dbReference type="InterPro" id="IPR058922">
    <property type="entry name" value="WHD_DRP"/>
</dbReference>
<dbReference type="Proteomes" id="UP001497457">
    <property type="component" value="Chromosome 11b"/>
</dbReference>
<keyword evidence="4" id="KW-0547">Nucleotide-binding</keyword>
<dbReference type="PANTHER" id="PTHR23155">
    <property type="entry name" value="DISEASE RESISTANCE PROTEIN RP"/>
    <property type="match status" value="1"/>
</dbReference>
<evidence type="ECO:0000256" key="2">
    <source>
        <dbReference type="ARBA" id="ARBA00022614"/>
    </source>
</evidence>
<evidence type="ECO:0000256" key="1">
    <source>
        <dbReference type="ARBA" id="ARBA00008894"/>
    </source>
</evidence>
<gene>
    <name evidence="11" type="ORF">URODEC1_LOCUS7940</name>
</gene>
<evidence type="ECO:0000256" key="5">
    <source>
        <dbReference type="ARBA" id="ARBA00022821"/>
    </source>
</evidence>
<keyword evidence="2" id="KW-0433">Leucine-rich repeat</keyword>
<feature type="domain" description="Disease resistance N-terminal" evidence="8">
    <location>
        <begin position="7"/>
        <end position="86"/>
    </location>
</feature>
<accession>A0ABC8VXQ4</accession>
<dbReference type="InterPro" id="IPR038005">
    <property type="entry name" value="RX-like_CC"/>
</dbReference>
<dbReference type="PANTHER" id="PTHR23155:SF1062">
    <property type="entry name" value="OS11G0579400 PROTEIN"/>
    <property type="match status" value="1"/>
</dbReference>
<feature type="domain" description="Disease resistance protein winged helix" evidence="9">
    <location>
        <begin position="752"/>
        <end position="823"/>
    </location>
</feature>
<sequence length="1614" mass="182316">MAELASGAVSSLLGLLRNETLLLSRVGSDVEFIKEEMESMHSFLEHLARTAPPAGGHDEQVRTWMRQVRDLAHDCSNCIDLYLRRGDPAVHRARSGRWRYLWWASWLVQRMVAQHNAAIRLGELKERARDVGTRRLRYGVEIPRKAAAGSAVVPSMPWLSQAAATEEEEEDNQNQASVAADGSDPRQRALEPRLLEEYCAEKLVNWLQLQAETKKDVSMTSIAIVAPDDTEDAGAIAREALTLASANFTCKVWINLSALHLPWDLPLRSSEILSYILRECEQQQGTVQGEVYQRDPREKAYRYKEQHATEIWSMIDDDDINEKVEEIRNKIGEVDVGKREDDEEKIGVNRKKFEESKTLNILLRALRLMQQVPDMGVPLSLEAAMEETASMLKAQMEASKPQIRLDVTQYIDILRKVFPISKPLQPQAHEASHDAITLGEDRIKEITNNHKITLDIIWELLRKQQLLESNSAKKEQATGCNQLHVGHDQASNSAAAAPTKESKEKMKETSGEVQGSSTAIAAAIKEVKGKTKEFPGEVKSRNAIAATINETKEKMDDILVHIEGNLFVKGIVDRIMPHLKNKKTLIILQDDEDYVSTEVSTEINVSTWEVVINSLNILGCTPGSAVIVSTKNSKKAKEFCYPSGEPVTCSLVGLYHDIVLQLTEQRINNENDGYNPRILREILDKCHPHEFCMKIFAHSLYANPDRSYEELRKLHEDLVCHKTLGTKAMKMLKFSYKDLPSEHKTCMLYLAIFPQGHNIRRSTLIGRWVTEGLITKQDWPTAVRHAEQCFDALVKRGLVLPYDVGAAGKVKSCMVGDLVHAFITKIANKEHILDARLSDLWARHFSIFSGLRLRASDGIDKFVHSLPKYSPQLPLLKVLDLEGTNCFDKNQYLKDICNKILLLKYLSLRGTNVTSLPNEINNLHELEVLDIRQTMIPERATRDVLLLKLRRLLADRVDPSSRLNDRLLCYAVQIPRKIEKMENLEILTNVKALGDGHELKDIRNLWQLRKLGVVIEDRDIHIKRLLRAINDLKDCLQSLSITISSNTRTKSTPSSKERQPIDMNNWLRQTPKHLASLSISGATQRGQLFELLAKGSDELIKVTLSGTLFKEDNLMVLAVLPKLQCLRLRTNAYNGSKLTFKEEEFPQLKYLYVEGTNTAETDIKFEDGATSELEKIILSFTNIRSLSGIGNLQKLKELELEGNHFLLSFSQDRASPDQNTESRALERNTDSRALEQNTKSGVLDQNAEDRATEQNIQGTICEQNSVSRARSAPEQNNESRTAEGIAESRAPEQSTENREAKKNTQSMQNSEIRAPNENTDSTATDQNSDSKAVLENTQNRAPEENPKITVPEQTSQSKSPEHNTQSKATEKNMESRLNFKKGKFQHLKYFRVVDSKMTNIKFENGSAPELKKIALSLTNTSSQLIGAIWLPKLKEIELKGDKFLLSFFDSAHQIAKVTLSGTQLKQADIETLAKKRNLRCLVLLDNSYDESQLALNKGEFPKLDRLVVDCPKINKISFTDGSAPKLEKIAWSFTEMKSLPGIGNLQNLKEIECNGDFIPYQVRKDIAAHNGKPVLTHKKPQQHDQAKEVNTAEEDDDSRFPLISSFLTKNKNRR</sequence>
<feature type="domain" description="Disease resistance R13L4/SHOC-2-like LRR" evidence="10">
    <location>
        <begin position="865"/>
        <end position="1201"/>
    </location>
</feature>